<proteinExistence type="predicted"/>
<sequence length="584" mass="65968">MTEKSMYLPDECWELIFNSFDNDRHFEFPSLVCHRFLSITNQLRRTLTITNQVVHSLHALLRRFQNLKEIEIRNFMGDLDSLLFEISQFNLDLESIDFSKHKLFPCLGLRELGPKMRNLRVLNCSNVRFLQDSDVISIGFAFPFLEELDISYPNYSDSYCPDGLYSSPRCLSECHVTDAGIVELSLKLPNLRKIILSGNRFVTDKSLASLLVNCLLLEEIGVRDCDFITQKGIGTVLRLCPNLSSLSLNRVTVPCADSLFEDSFAFAKNLRELDLSHSSANDKLLCGLAKAYLPLKKLSFSCCRNISCAGTSFVLYNYRFLAYLDLEGVRFLSDEILLGLSMFLQNLTFINLNFCSKLTNLAFFTITRSCPLLSDIRMERTSLGTQDLPMDFAVNNKVKSLSLSANPNLGDECLKKIAFTCPNLQVLDVSRCPRITDEGISEILSSCCEIRHLEINHCIGIGNFIIDCQLPCLEVLRAQGPVINDGVLALLAERSPGLLHLDLESCVNVTTTGIKKIVANCIKLREINLKWCNNVSLDIVAWMVFSRPSLRRIVPPRDIVSSESRRNFFLLHGCFVDDSGRKPL</sequence>
<dbReference type="Gene3D" id="3.80.10.10">
    <property type="entry name" value="Ribonuclease Inhibitor"/>
    <property type="match status" value="3"/>
</dbReference>
<dbReference type="SMART" id="SM00367">
    <property type="entry name" value="LRR_CC"/>
    <property type="match status" value="8"/>
</dbReference>
<dbReference type="PANTHER" id="PTHR13318:SF106">
    <property type="entry name" value="F-BOX_LRR-REPEAT PROTEIN 2"/>
    <property type="match status" value="1"/>
</dbReference>
<dbReference type="InterPro" id="IPR032675">
    <property type="entry name" value="LRR_dom_sf"/>
</dbReference>
<dbReference type="PANTHER" id="PTHR13318">
    <property type="entry name" value="PARTNER OF PAIRED, ISOFORM B-RELATED"/>
    <property type="match status" value="1"/>
</dbReference>
<dbReference type="AlphaFoldDB" id="A0A7J7CY63"/>
<organism evidence="1 2">
    <name type="scientific">Tripterygium wilfordii</name>
    <name type="common">Thunder God vine</name>
    <dbReference type="NCBI Taxonomy" id="458696"/>
    <lineage>
        <taxon>Eukaryota</taxon>
        <taxon>Viridiplantae</taxon>
        <taxon>Streptophyta</taxon>
        <taxon>Embryophyta</taxon>
        <taxon>Tracheophyta</taxon>
        <taxon>Spermatophyta</taxon>
        <taxon>Magnoliopsida</taxon>
        <taxon>eudicotyledons</taxon>
        <taxon>Gunneridae</taxon>
        <taxon>Pentapetalae</taxon>
        <taxon>rosids</taxon>
        <taxon>fabids</taxon>
        <taxon>Celastrales</taxon>
        <taxon>Celastraceae</taxon>
        <taxon>Tripterygium</taxon>
    </lineage>
</organism>
<dbReference type="EMBL" id="JAAARO010000012">
    <property type="protein sequence ID" value="KAF5739047.1"/>
    <property type="molecule type" value="Genomic_DNA"/>
</dbReference>
<dbReference type="InterPro" id="IPR006553">
    <property type="entry name" value="Leu-rich_rpt_Cys-con_subtyp"/>
</dbReference>
<name>A0A7J7CY63_TRIWF</name>
<evidence type="ECO:0000313" key="2">
    <source>
        <dbReference type="Proteomes" id="UP000593562"/>
    </source>
</evidence>
<dbReference type="SUPFAM" id="SSF52047">
    <property type="entry name" value="RNI-like"/>
    <property type="match status" value="2"/>
</dbReference>
<dbReference type="InterPro" id="IPR001611">
    <property type="entry name" value="Leu-rich_rpt"/>
</dbReference>
<dbReference type="FunCoup" id="A0A7J7CY63">
    <property type="interactions" value="74"/>
</dbReference>
<dbReference type="InParanoid" id="A0A7J7CY63"/>
<dbReference type="Proteomes" id="UP000593562">
    <property type="component" value="Unassembled WGS sequence"/>
</dbReference>
<reference evidence="1 2" key="1">
    <citation type="journal article" date="2020" name="Nat. Commun.">
        <title>Genome of Tripterygium wilfordii and identification of cytochrome P450 involved in triptolide biosynthesis.</title>
        <authorList>
            <person name="Tu L."/>
            <person name="Su P."/>
            <person name="Zhang Z."/>
            <person name="Gao L."/>
            <person name="Wang J."/>
            <person name="Hu T."/>
            <person name="Zhou J."/>
            <person name="Zhang Y."/>
            <person name="Zhao Y."/>
            <person name="Liu Y."/>
            <person name="Song Y."/>
            <person name="Tong Y."/>
            <person name="Lu Y."/>
            <person name="Yang J."/>
            <person name="Xu C."/>
            <person name="Jia M."/>
            <person name="Peters R.J."/>
            <person name="Huang L."/>
            <person name="Gao W."/>
        </authorList>
    </citation>
    <scope>NUCLEOTIDE SEQUENCE [LARGE SCALE GENOMIC DNA]</scope>
    <source>
        <strain evidence="2">cv. XIE 37</strain>
        <tissue evidence="1">Leaf</tissue>
    </source>
</reference>
<comment type="caution">
    <text evidence="1">The sequence shown here is derived from an EMBL/GenBank/DDBJ whole genome shotgun (WGS) entry which is preliminary data.</text>
</comment>
<dbReference type="OrthoDB" id="6066220at2759"/>
<evidence type="ECO:0000313" key="1">
    <source>
        <dbReference type="EMBL" id="KAF5739047.1"/>
    </source>
</evidence>
<dbReference type="Pfam" id="PF13516">
    <property type="entry name" value="LRR_6"/>
    <property type="match status" value="1"/>
</dbReference>
<accession>A0A7J7CY63</accession>
<keyword evidence="2" id="KW-1185">Reference proteome</keyword>
<dbReference type="GO" id="GO:0031146">
    <property type="term" value="P:SCF-dependent proteasomal ubiquitin-dependent protein catabolic process"/>
    <property type="evidence" value="ECO:0007669"/>
    <property type="project" value="TreeGrafter"/>
</dbReference>
<protein>
    <submittedName>
        <fullName evidence="1">Putative F-box/LRR-repeat protein</fullName>
    </submittedName>
</protein>
<dbReference type="GO" id="GO:0019005">
    <property type="term" value="C:SCF ubiquitin ligase complex"/>
    <property type="evidence" value="ECO:0007669"/>
    <property type="project" value="TreeGrafter"/>
</dbReference>
<gene>
    <name evidence="1" type="ORF">HS088_TW12G00245</name>
</gene>